<comment type="caution">
    <text evidence="1">The sequence shown here is derived from an EMBL/GenBank/DDBJ whole genome shotgun (WGS) entry which is preliminary data.</text>
</comment>
<name>A0A8S3TFF9_MYTED</name>
<protein>
    <submittedName>
        <fullName evidence="1">Uncharacterized protein</fullName>
    </submittedName>
</protein>
<dbReference type="OrthoDB" id="6201795at2759"/>
<reference evidence="1" key="1">
    <citation type="submission" date="2021-03" db="EMBL/GenBank/DDBJ databases">
        <authorList>
            <person name="Bekaert M."/>
        </authorList>
    </citation>
    <scope>NUCLEOTIDE SEQUENCE</scope>
</reference>
<dbReference type="AlphaFoldDB" id="A0A8S3TFF9"/>
<evidence type="ECO:0000313" key="2">
    <source>
        <dbReference type="Proteomes" id="UP000683360"/>
    </source>
</evidence>
<dbReference type="EMBL" id="CAJPWZ010002182">
    <property type="protein sequence ID" value="CAG2232378.1"/>
    <property type="molecule type" value="Genomic_DNA"/>
</dbReference>
<proteinExistence type="predicted"/>
<organism evidence="1 2">
    <name type="scientific">Mytilus edulis</name>
    <name type="common">Blue mussel</name>
    <dbReference type="NCBI Taxonomy" id="6550"/>
    <lineage>
        <taxon>Eukaryota</taxon>
        <taxon>Metazoa</taxon>
        <taxon>Spiralia</taxon>
        <taxon>Lophotrochozoa</taxon>
        <taxon>Mollusca</taxon>
        <taxon>Bivalvia</taxon>
        <taxon>Autobranchia</taxon>
        <taxon>Pteriomorphia</taxon>
        <taxon>Mytilida</taxon>
        <taxon>Mytiloidea</taxon>
        <taxon>Mytilidae</taxon>
        <taxon>Mytilinae</taxon>
        <taxon>Mytilus</taxon>
    </lineage>
</organism>
<gene>
    <name evidence="1" type="ORF">MEDL_45117</name>
</gene>
<sequence length="243" mass="28557">MPDNNPEKPFNRLIAIFSAAQQLETTIKHTTVGHGYHHHHDYHTAKPPTTTTRRSIHFQNAILLLEEWVKNDNYNGMLLLIAVERLYHDIYHKMLQNDRKHDHVEGYIKTHINAECRREIMIWIEDLAKHHKSSPTTNATMTETGEHCTHLRDANHVISLLDAWERHNHFADVQRLYLEVALGFHDLTETNEDKERDHDGLHGDDSVSDYKHVHLRLVRLSSYCRQIVFAWIEDDARKHTAHT</sequence>
<accession>A0A8S3TFF9</accession>
<dbReference type="Proteomes" id="UP000683360">
    <property type="component" value="Unassembled WGS sequence"/>
</dbReference>
<evidence type="ECO:0000313" key="1">
    <source>
        <dbReference type="EMBL" id="CAG2232378.1"/>
    </source>
</evidence>
<keyword evidence="2" id="KW-1185">Reference proteome</keyword>